<reference evidence="1 2" key="1">
    <citation type="submission" date="2019-01" db="EMBL/GenBank/DDBJ databases">
        <authorList>
            <person name="Brito A."/>
        </authorList>
    </citation>
    <scope>NUCLEOTIDE SEQUENCE [LARGE SCALE GENOMIC DNA]</scope>
    <source>
        <strain evidence="1">1</strain>
    </source>
</reference>
<dbReference type="RefSeq" id="WP_144876386.1">
    <property type="nucleotide sequence ID" value="NZ_LR214395.1"/>
</dbReference>
<evidence type="ECO:0000313" key="1">
    <source>
        <dbReference type="EMBL" id="VEP17962.1"/>
    </source>
</evidence>
<sequence length="100" mass="11669">MKTVCREIKCPYWKEKSSQCTRYSISASVCHIIRDPEFSASNLLTTEYAIHGEDAFDFVGLKNQHDCWLKKDLRYQRDLELKQKVTWADSLLPNLTIDAI</sequence>
<dbReference type="Proteomes" id="UP000320055">
    <property type="component" value="Unassembled WGS sequence"/>
</dbReference>
<keyword evidence="2" id="KW-1185">Reference proteome</keyword>
<accession>A0A563W2N9</accession>
<gene>
    <name evidence="1" type="ORF">H1P_6630003</name>
</gene>
<evidence type="ECO:0000313" key="2">
    <source>
        <dbReference type="Proteomes" id="UP000320055"/>
    </source>
</evidence>
<protein>
    <submittedName>
        <fullName evidence="1">Uncharacterized protein</fullName>
    </submittedName>
</protein>
<dbReference type="OrthoDB" id="516879at2"/>
<organism evidence="1 2">
    <name type="scientific">Hyella patelloides LEGE 07179</name>
    <dbReference type="NCBI Taxonomy" id="945734"/>
    <lineage>
        <taxon>Bacteria</taxon>
        <taxon>Bacillati</taxon>
        <taxon>Cyanobacteriota</taxon>
        <taxon>Cyanophyceae</taxon>
        <taxon>Pleurocapsales</taxon>
        <taxon>Hyellaceae</taxon>
        <taxon>Hyella</taxon>
    </lineage>
</organism>
<proteinExistence type="predicted"/>
<dbReference type="EMBL" id="CAACVJ010000627">
    <property type="protein sequence ID" value="VEP17962.1"/>
    <property type="molecule type" value="Genomic_DNA"/>
</dbReference>
<name>A0A563W2N9_9CYAN</name>
<dbReference type="AlphaFoldDB" id="A0A563W2N9"/>